<evidence type="ECO:0000256" key="3">
    <source>
        <dbReference type="ARBA" id="ARBA00023125"/>
    </source>
</evidence>
<comment type="caution">
    <text evidence="8">The sequence shown here is derived from an EMBL/GenBank/DDBJ whole genome shotgun (WGS) entry which is preliminary data.</text>
</comment>
<evidence type="ECO:0000259" key="7">
    <source>
        <dbReference type="PROSITE" id="PS50977"/>
    </source>
</evidence>
<evidence type="ECO:0000313" key="8">
    <source>
        <dbReference type="EMBL" id="MBA9004004.1"/>
    </source>
</evidence>
<feature type="region of interest" description="Disordered" evidence="6">
    <location>
        <begin position="1"/>
        <end position="20"/>
    </location>
</feature>
<dbReference type="PROSITE" id="PS50977">
    <property type="entry name" value="HTH_TETR_2"/>
    <property type="match status" value="1"/>
</dbReference>
<dbReference type="EMBL" id="JACJII010000001">
    <property type="protein sequence ID" value="MBA9004004.1"/>
    <property type="molecule type" value="Genomic_DNA"/>
</dbReference>
<feature type="domain" description="HTH tetR-type" evidence="7">
    <location>
        <begin position="20"/>
        <end position="80"/>
    </location>
</feature>
<dbReference type="AlphaFoldDB" id="A0A7W3R8V8"/>
<keyword evidence="3 5" id="KW-0238">DNA-binding</keyword>
<dbReference type="Gene3D" id="1.10.357.10">
    <property type="entry name" value="Tetracycline Repressor, domain 2"/>
    <property type="match status" value="1"/>
</dbReference>
<evidence type="ECO:0000256" key="2">
    <source>
        <dbReference type="ARBA" id="ARBA00023015"/>
    </source>
</evidence>
<reference evidence="8 9" key="1">
    <citation type="submission" date="2020-08" db="EMBL/GenBank/DDBJ databases">
        <title>Sequencing the genomes of 1000 actinobacteria strains.</title>
        <authorList>
            <person name="Klenk H.-P."/>
        </authorList>
    </citation>
    <scope>NUCLEOTIDE SEQUENCE [LARGE SCALE GENOMIC DNA]</scope>
    <source>
        <strain evidence="8 9">DSM 45823</strain>
    </source>
</reference>
<dbReference type="GO" id="GO:0003700">
    <property type="term" value="F:DNA-binding transcription factor activity"/>
    <property type="evidence" value="ECO:0007669"/>
    <property type="project" value="TreeGrafter"/>
</dbReference>
<accession>A0A7W3R8V8</accession>
<dbReference type="SUPFAM" id="SSF46689">
    <property type="entry name" value="Homeodomain-like"/>
    <property type="match status" value="1"/>
</dbReference>
<dbReference type="InterPro" id="IPR009057">
    <property type="entry name" value="Homeodomain-like_sf"/>
</dbReference>
<dbReference type="PANTHER" id="PTHR30055:SF241">
    <property type="entry name" value="TRANSCRIPTIONAL REGULATORY PROTEIN"/>
    <property type="match status" value="1"/>
</dbReference>
<dbReference type="InterPro" id="IPR039538">
    <property type="entry name" value="BetI_C"/>
</dbReference>
<dbReference type="InterPro" id="IPR036271">
    <property type="entry name" value="Tet_transcr_reg_TetR-rel_C_sf"/>
</dbReference>
<evidence type="ECO:0000256" key="1">
    <source>
        <dbReference type="ARBA" id="ARBA00022491"/>
    </source>
</evidence>
<dbReference type="GO" id="GO:0000976">
    <property type="term" value="F:transcription cis-regulatory region binding"/>
    <property type="evidence" value="ECO:0007669"/>
    <property type="project" value="TreeGrafter"/>
</dbReference>
<keyword evidence="4" id="KW-0804">Transcription</keyword>
<dbReference type="RefSeq" id="WP_182705612.1">
    <property type="nucleotide sequence ID" value="NZ_JACJII010000001.1"/>
</dbReference>
<name>A0A7W3R8V8_9ACTN</name>
<dbReference type="Pfam" id="PF00440">
    <property type="entry name" value="TetR_N"/>
    <property type="match status" value="1"/>
</dbReference>
<organism evidence="8 9">
    <name type="scientific">Thermomonospora cellulosilytica</name>
    <dbReference type="NCBI Taxonomy" id="1411118"/>
    <lineage>
        <taxon>Bacteria</taxon>
        <taxon>Bacillati</taxon>
        <taxon>Actinomycetota</taxon>
        <taxon>Actinomycetes</taxon>
        <taxon>Streptosporangiales</taxon>
        <taxon>Thermomonosporaceae</taxon>
        <taxon>Thermomonospora</taxon>
    </lineage>
</organism>
<protein>
    <submittedName>
        <fullName evidence="8">AcrR family transcriptional regulator</fullName>
    </submittedName>
</protein>
<feature type="DNA-binding region" description="H-T-H motif" evidence="5">
    <location>
        <begin position="43"/>
        <end position="62"/>
    </location>
</feature>
<dbReference type="Proteomes" id="UP000539313">
    <property type="component" value="Unassembled WGS sequence"/>
</dbReference>
<dbReference type="SUPFAM" id="SSF48498">
    <property type="entry name" value="Tetracyclin repressor-like, C-terminal domain"/>
    <property type="match status" value="1"/>
</dbReference>
<dbReference type="InterPro" id="IPR050109">
    <property type="entry name" value="HTH-type_TetR-like_transc_reg"/>
</dbReference>
<evidence type="ECO:0000256" key="6">
    <source>
        <dbReference type="SAM" id="MobiDB-lite"/>
    </source>
</evidence>
<keyword evidence="1" id="KW-0678">Repressor</keyword>
<dbReference type="InterPro" id="IPR001647">
    <property type="entry name" value="HTH_TetR"/>
</dbReference>
<keyword evidence="2" id="KW-0805">Transcription regulation</keyword>
<gene>
    <name evidence="8" type="ORF">HNR21_002886</name>
</gene>
<evidence type="ECO:0000256" key="5">
    <source>
        <dbReference type="PROSITE-ProRule" id="PRU00335"/>
    </source>
</evidence>
<dbReference type="Pfam" id="PF13977">
    <property type="entry name" value="TetR_C_6"/>
    <property type="match status" value="1"/>
</dbReference>
<proteinExistence type="predicted"/>
<sequence>MTSAGPGSESKPRRVTRRRAETRRRLLDAALDVFAERGLRGASIEEVCDRAGYTRGAFYSNFRTLDELLLAVADDRCEQALRHLGEILAAPGLLEGDGEAALEKAVDTVLSAMSHDRRWWLVETELVLHAARDPRAAVELRRQRDRFTEQLTALVAKAVHQAGRTFVTPPEDVVRVIVALHDGALAQRHLEPDAAAPGRLERLALPVLLRHFTSAGG</sequence>
<dbReference type="PRINTS" id="PR00455">
    <property type="entry name" value="HTHTETR"/>
</dbReference>
<keyword evidence="9" id="KW-1185">Reference proteome</keyword>
<evidence type="ECO:0000256" key="4">
    <source>
        <dbReference type="ARBA" id="ARBA00023163"/>
    </source>
</evidence>
<dbReference type="PANTHER" id="PTHR30055">
    <property type="entry name" value="HTH-TYPE TRANSCRIPTIONAL REGULATOR RUTR"/>
    <property type="match status" value="1"/>
</dbReference>
<evidence type="ECO:0000313" key="9">
    <source>
        <dbReference type="Proteomes" id="UP000539313"/>
    </source>
</evidence>